<dbReference type="SUPFAM" id="SSF49879">
    <property type="entry name" value="SMAD/FHA domain"/>
    <property type="match status" value="1"/>
</dbReference>
<evidence type="ECO:0000313" key="4">
    <source>
        <dbReference type="Proteomes" id="UP000886860"/>
    </source>
</evidence>
<dbReference type="Proteomes" id="UP000886860">
    <property type="component" value="Unassembled WGS sequence"/>
</dbReference>
<keyword evidence="1" id="KW-0472">Membrane</keyword>
<feature type="transmembrane region" description="Helical" evidence="1">
    <location>
        <begin position="166"/>
        <end position="188"/>
    </location>
</feature>
<keyword evidence="1" id="KW-1133">Transmembrane helix</keyword>
<reference evidence="3" key="1">
    <citation type="submission" date="2020-10" db="EMBL/GenBank/DDBJ databases">
        <authorList>
            <person name="Gilroy R."/>
        </authorList>
    </citation>
    <scope>NUCLEOTIDE SEQUENCE</scope>
    <source>
        <strain evidence="3">CHK123-3438</strain>
    </source>
</reference>
<dbReference type="InterPro" id="IPR008984">
    <property type="entry name" value="SMAD_FHA_dom_sf"/>
</dbReference>
<reference evidence="3" key="2">
    <citation type="journal article" date="2021" name="PeerJ">
        <title>Extensive microbial diversity within the chicken gut microbiome revealed by metagenomics and culture.</title>
        <authorList>
            <person name="Gilroy R."/>
            <person name="Ravi A."/>
            <person name="Getino M."/>
            <person name="Pursley I."/>
            <person name="Horton D.L."/>
            <person name="Alikhan N.F."/>
            <person name="Baker D."/>
            <person name="Gharbi K."/>
            <person name="Hall N."/>
            <person name="Watson M."/>
            <person name="Adriaenssens E.M."/>
            <person name="Foster-Nyarko E."/>
            <person name="Jarju S."/>
            <person name="Secka A."/>
            <person name="Antonio M."/>
            <person name="Oren A."/>
            <person name="Chaudhuri R.R."/>
            <person name="La Ragione R."/>
            <person name="Hildebrand F."/>
            <person name="Pallen M.J."/>
        </authorList>
    </citation>
    <scope>NUCLEOTIDE SEQUENCE</scope>
    <source>
        <strain evidence="3">CHK123-3438</strain>
    </source>
</reference>
<evidence type="ECO:0000313" key="3">
    <source>
        <dbReference type="EMBL" id="HIT40802.1"/>
    </source>
</evidence>
<proteinExistence type="predicted"/>
<feature type="transmembrane region" description="Helical" evidence="1">
    <location>
        <begin position="101"/>
        <end position="121"/>
    </location>
</feature>
<dbReference type="InterPro" id="IPR010380">
    <property type="entry name" value="DUF975"/>
</dbReference>
<accession>A0A9D1GGP9</accession>
<keyword evidence="1" id="KW-0812">Transmembrane</keyword>
<dbReference type="Pfam" id="PF06161">
    <property type="entry name" value="DUF975"/>
    <property type="match status" value="1"/>
</dbReference>
<sequence>MWTRAELKQQAKAGLKQYYWYGVLATLIYLGISMGISFLVNLLPLVNLILSPLVSILVMNVMAAGLKRFFTISTLSAQSAGVGEVFGSFKNGRYGNTVKVMFLRGLFQTLWTLLLVVPGIIKHYEYYMVPYLVAEYPEKDSKEIFRLSREMMNGNKFKTFVLELSFIGWTILAIICCGIGLLFLNPYVEATIAELYLRLKEEKLNIPRGQAQGMDGMTMNSGVSYSAIADEGQTRQLGMSGVVKNGFVVGIQGAFSGANVPVVPGDVLVIGSDSRQCNLVIQGPEVSPVHIKISFNGVNFQVTDCSGAGTFDMQRGRLPKGSPVTLNSGAYLQVGTGGDIFSLEVR</sequence>
<dbReference type="InterPro" id="IPR000253">
    <property type="entry name" value="FHA_dom"/>
</dbReference>
<dbReference type="Gene3D" id="2.60.200.20">
    <property type="match status" value="1"/>
</dbReference>
<comment type="caution">
    <text evidence="3">The sequence shown here is derived from an EMBL/GenBank/DDBJ whole genome shotgun (WGS) entry which is preliminary data.</text>
</comment>
<gene>
    <name evidence="3" type="ORF">IAB60_01690</name>
</gene>
<feature type="transmembrane region" description="Helical" evidence="1">
    <location>
        <begin position="18"/>
        <end position="39"/>
    </location>
</feature>
<dbReference type="PANTHER" id="PTHR40076">
    <property type="entry name" value="MEMBRANE PROTEIN-RELATED"/>
    <property type="match status" value="1"/>
</dbReference>
<protein>
    <submittedName>
        <fullName evidence="3">DUF975 family protein</fullName>
    </submittedName>
</protein>
<dbReference type="Pfam" id="PF00498">
    <property type="entry name" value="FHA"/>
    <property type="match status" value="1"/>
</dbReference>
<dbReference type="CDD" id="cd00060">
    <property type="entry name" value="FHA"/>
    <property type="match status" value="1"/>
</dbReference>
<dbReference type="PANTHER" id="PTHR40076:SF1">
    <property type="entry name" value="MEMBRANE PROTEIN"/>
    <property type="match status" value="1"/>
</dbReference>
<name>A0A9D1GGP9_9FIRM</name>
<organism evidence="3 4">
    <name type="scientific">Candidatus Caccovicinus merdipullorum</name>
    <dbReference type="NCBI Taxonomy" id="2840724"/>
    <lineage>
        <taxon>Bacteria</taxon>
        <taxon>Bacillati</taxon>
        <taxon>Bacillota</taxon>
        <taxon>Clostridia</taxon>
        <taxon>Eubacteriales</taxon>
        <taxon>Candidatus Caccovicinus</taxon>
    </lineage>
</organism>
<feature type="domain" description="FHA" evidence="2">
    <location>
        <begin position="268"/>
        <end position="311"/>
    </location>
</feature>
<evidence type="ECO:0000256" key="1">
    <source>
        <dbReference type="SAM" id="Phobius"/>
    </source>
</evidence>
<dbReference type="EMBL" id="DVKS01000032">
    <property type="protein sequence ID" value="HIT40802.1"/>
    <property type="molecule type" value="Genomic_DNA"/>
</dbReference>
<feature type="transmembrane region" description="Helical" evidence="1">
    <location>
        <begin position="45"/>
        <end position="66"/>
    </location>
</feature>
<dbReference type="PROSITE" id="PS50006">
    <property type="entry name" value="FHA_DOMAIN"/>
    <property type="match status" value="1"/>
</dbReference>
<dbReference type="AlphaFoldDB" id="A0A9D1GGP9"/>
<evidence type="ECO:0000259" key="2">
    <source>
        <dbReference type="PROSITE" id="PS50006"/>
    </source>
</evidence>